<comment type="caution">
    <text evidence="1">The sequence shown here is derived from an EMBL/GenBank/DDBJ whole genome shotgun (WGS) entry which is preliminary data.</text>
</comment>
<gene>
    <name evidence="1" type="ORF">P879_08504</name>
</gene>
<protein>
    <submittedName>
        <fullName evidence="1">Uncharacterized protein</fullName>
    </submittedName>
</protein>
<keyword evidence="2" id="KW-1185">Reference proteome</keyword>
<proteinExistence type="predicted"/>
<accession>A0A8T0DFZ1</accession>
<sequence length="523" mass="58752">MRRCFGGKNKAPSILQQRGDGFYQRYGATTNILVLERITFNCVNFLNAQCDIVWIRLKTFEAASGVFNRLSATEFPHSENRWNSSEEHSFMNKSTLLNIVHSKQCAQLDYFSTTCTGGENTDNDPIDEQRTRPDLCCSTPCTEGSTSIQDWLSNLVYESAANAYGEQITRDNDSSLSSVVHSESIFDSFESFGKPDYPQVKATDDQKPGLGWNYYHSCTKAISSQGNSISTANSNLMSYPYSGFLSTYGSVHSQLRYGGPLCSQHEFVRNICDTNIYSTTVHSSSLKYTVDQEQSAIAHQTSEHQTHPETISYVFRNAANQQQDVTSFLPNDHIFGGFDSNDQAAVCCSSPYMNEWNHLDTEFIEHKRDLDRFATFRRGNPLEYRKSSHYSSPSCCEQMGLDTKEYPITADTFNFLDSTYAWEPSQNPARAGSGGKFDENYIGVQSKCRMVNTSTGLTVCASGSPNRTPGNYQKNIECGTPTQLSNFTTEYLMNSTNTDHSSDHLGKYYLNKITHWYSIGLFA</sequence>
<evidence type="ECO:0000313" key="2">
    <source>
        <dbReference type="Proteomes" id="UP000699462"/>
    </source>
</evidence>
<evidence type="ECO:0000313" key="1">
    <source>
        <dbReference type="EMBL" id="KAF8566719.1"/>
    </source>
</evidence>
<reference evidence="1 2" key="1">
    <citation type="submission" date="2019-07" db="EMBL/GenBank/DDBJ databases">
        <title>Annotation for the trematode Paragonimus westermani.</title>
        <authorList>
            <person name="Choi Y.-J."/>
        </authorList>
    </citation>
    <scope>NUCLEOTIDE SEQUENCE [LARGE SCALE GENOMIC DNA]</scope>
    <source>
        <strain evidence="1">180907_Pwestermani</strain>
    </source>
</reference>
<organism evidence="1 2">
    <name type="scientific">Paragonimus westermani</name>
    <dbReference type="NCBI Taxonomy" id="34504"/>
    <lineage>
        <taxon>Eukaryota</taxon>
        <taxon>Metazoa</taxon>
        <taxon>Spiralia</taxon>
        <taxon>Lophotrochozoa</taxon>
        <taxon>Platyhelminthes</taxon>
        <taxon>Trematoda</taxon>
        <taxon>Digenea</taxon>
        <taxon>Plagiorchiida</taxon>
        <taxon>Troglotremata</taxon>
        <taxon>Troglotrematidae</taxon>
        <taxon>Paragonimus</taxon>
    </lineage>
</organism>
<name>A0A8T0DFZ1_9TREM</name>
<dbReference type="EMBL" id="JTDF01004718">
    <property type="protein sequence ID" value="KAF8566719.1"/>
    <property type="molecule type" value="Genomic_DNA"/>
</dbReference>
<dbReference type="OrthoDB" id="6271874at2759"/>
<dbReference type="AlphaFoldDB" id="A0A8T0DFZ1"/>
<dbReference type="Proteomes" id="UP000699462">
    <property type="component" value="Unassembled WGS sequence"/>
</dbReference>